<feature type="chain" id="PRO_5006624260" description="DUF5666 domain-containing protein" evidence="2">
    <location>
        <begin position="26"/>
        <end position="143"/>
    </location>
</feature>
<evidence type="ECO:0000313" key="4">
    <source>
        <dbReference type="Proteomes" id="UP000198736"/>
    </source>
</evidence>
<sequence>MRAMWRRWLGTAVGLVLLGGMDVQAATEPSTIAPGGGKSPVTGGRPDEQNPRLGLGNRGTGEPGRPLIDPSRVRSKPSGPGTIKGQVLSIQGETFIVRESDGHEVILKSTKDTEMPSMIQMGETVEATVDSAGIPTHIKPSKR</sequence>
<dbReference type="OrthoDB" id="9883554at2"/>
<keyword evidence="2" id="KW-0732">Signal</keyword>
<feature type="region of interest" description="Disordered" evidence="1">
    <location>
        <begin position="27"/>
        <end position="87"/>
    </location>
</feature>
<evidence type="ECO:0000256" key="2">
    <source>
        <dbReference type="SAM" id="SignalP"/>
    </source>
</evidence>
<evidence type="ECO:0008006" key="5">
    <source>
        <dbReference type="Google" id="ProtNLM"/>
    </source>
</evidence>
<dbReference type="Proteomes" id="UP000198736">
    <property type="component" value="Unassembled WGS sequence"/>
</dbReference>
<dbReference type="EMBL" id="CZPZ01000035">
    <property type="protein sequence ID" value="CUS39758.1"/>
    <property type="molecule type" value="Genomic_DNA"/>
</dbReference>
<evidence type="ECO:0000256" key="1">
    <source>
        <dbReference type="SAM" id="MobiDB-lite"/>
    </source>
</evidence>
<accession>A0A0S4LS26</accession>
<gene>
    <name evidence="3" type="ORF">COMA2_80166</name>
</gene>
<dbReference type="AlphaFoldDB" id="A0A0S4LS26"/>
<keyword evidence="4" id="KW-1185">Reference proteome</keyword>
<name>A0A0S4LS26_9BACT</name>
<reference evidence="4" key="1">
    <citation type="submission" date="2015-10" db="EMBL/GenBank/DDBJ databases">
        <authorList>
            <person name="Luecker S."/>
            <person name="Luecker S."/>
        </authorList>
    </citation>
    <scope>NUCLEOTIDE SEQUENCE [LARGE SCALE GENOMIC DNA]</scope>
</reference>
<organism evidence="3 4">
    <name type="scientific">Candidatus Nitrospira nitrificans</name>
    <dbReference type="NCBI Taxonomy" id="1742973"/>
    <lineage>
        <taxon>Bacteria</taxon>
        <taxon>Pseudomonadati</taxon>
        <taxon>Nitrospirota</taxon>
        <taxon>Nitrospiria</taxon>
        <taxon>Nitrospirales</taxon>
        <taxon>Nitrospiraceae</taxon>
        <taxon>Nitrospira</taxon>
    </lineage>
</organism>
<dbReference type="RefSeq" id="WP_139077497.1">
    <property type="nucleotide sequence ID" value="NZ_CZPZ01000035.1"/>
</dbReference>
<dbReference type="STRING" id="1742973.COMA2_80166"/>
<proteinExistence type="predicted"/>
<evidence type="ECO:0000313" key="3">
    <source>
        <dbReference type="EMBL" id="CUS39758.1"/>
    </source>
</evidence>
<feature type="signal peptide" evidence="2">
    <location>
        <begin position="1"/>
        <end position="25"/>
    </location>
</feature>
<protein>
    <recommendedName>
        <fullName evidence="5">DUF5666 domain-containing protein</fullName>
    </recommendedName>
</protein>